<feature type="chain" id="PRO_5039198685" evidence="2">
    <location>
        <begin position="26"/>
        <end position="501"/>
    </location>
</feature>
<dbReference type="EMBL" id="LILD01000014">
    <property type="protein sequence ID" value="KOO36300.1"/>
    <property type="molecule type" value="Genomic_DNA"/>
</dbReference>
<proteinExistence type="predicted"/>
<dbReference type="InterPro" id="IPR022627">
    <property type="entry name" value="DUF3502"/>
</dbReference>
<organism evidence="4">
    <name type="scientific">Halalkalibacterium halodurans</name>
    <name type="common">Bacillus halodurans</name>
    <dbReference type="NCBI Taxonomy" id="86665"/>
    <lineage>
        <taxon>Bacteria</taxon>
        <taxon>Bacillati</taxon>
        <taxon>Bacillota</taxon>
        <taxon>Bacilli</taxon>
        <taxon>Bacillales</taxon>
        <taxon>Bacillaceae</taxon>
        <taxon>Halalkalibacterium (ex Joshi et al. 2022)</taxon>
    </lineage>
</organism>
<reference evidence="4" key="1">
    <citation type="submission" date="2015-08" db="EMBL/GenBank/DDBJ databases">
        <title>Complete DNA Sequence of Pseudomonas syringae pv. actinidiae, the Causal Agent of Kiwifruit Canker Disease.</title>
        <authorList>
            <person name="Rikkerink E.H.A."/>
            <person name="Fineran P.C."/>
        </authorList>
    </citation>
    <scope>NUCLEOTIDE SEQUENCE</scope>
    <source>
        <strain evidence="4">DSM 13666</strain>
    </source>
</reference>
<dbReference type="InterPro" id="IPR006059">
    <property type="entry name" value="SBP"/>
</dbReference>
<dbReference type="PROSITE" id="PS51257">
    <property type="entry name" value="PROKAR_LIPOPROTEIN"/>
    <property type="match status" value="1"/>
</dbReference>
<dbReference type="Pfam" id="PF13416">
    <property type="entry name" value="SBP_bac_8"/>
    <property type="match status" value="1"/>
</dbReference>
<dbReference type="AlphaFoldDB" id="A0A0M0KBT6"/>
<dbReference type="SUPFAM" id="SSF53850">
    <property type="entry name" value="Periplasmic binding protein-like II"/>
    <property type="match status" value="1"/>
</dbReference>
<evidence type="ECO:0000259" key="3">
    <source>
        <dbReference type="Pfam" id="PF12010"/>
    </source>
</evidence>
<name>A0A0M0KBT6_ALKHA</name>
<evidence type="ECO:0000256" key="1">
    <source>
        <dbReference type="SAM" id="MobiDB-lite"/>
    </source>
</evidence>
<dbReference type="InterPro" id="IPR050490">
    <property type="entry name" value="Bact_solute-bd_prot1"/>
</dbReference>
<protein>
    <submittedName>
        <fullName evidence="4">ABC transporter substrate-binding protein</fullName>
    </submittedName>
</protein>
<feature type="signal peptide" evidence="2">
    <location>
        <begin position="1"/>
        <end position="25"/>
    </location>
</feature>
<gene>
    <name evidence="4" type="ORF">AMD02_19160</name>
</gene>
<dbReference type="Pfam" id="PF12010">
    <property type="entry name" value="DUF3502"/>
    <property type="match status" value="1"/>
</dbReference>
<feature type="region of interest" description="Disordered" evidence="1">
    <location>
        <begin position="27"/>
        <end position="48"/>
    </location>
</feature>
<feature type="domain" description="DUF3502" evidence="3">
    <location>
        <begin position="430"/>
        <end position="497"/>
    </location>
</feature>
<keyword evidence="2" id="KW-0732">Signal</keyword>
<comment type="caution">
    <text evidence="4">The sequence shown here is derived from an EMBL/GenBank/DDBJ whole genome shotgun (WGS) entry which is preliminary data.</text>
</comment>
<dbReference type="PATRIC" id="fig|136160.3.peg.3808"/>
<evidence type="ECO:0000313" key="4">
    <source>
        <dbReference type="EMBL" id="KOO36300.1"/>
    </source>
</evidence>
<sequence>MMKSFVMKLAVIVFLLVGLVACSSANESSQSEPEGHDESGEQSANETEATDLDHVTLTWYMIGTPQPDLELVMEEVNAYTEEKINATVDLRMLDWGEYDERMQVITTSGEAYDIAFTSSWANNYALNARRGAFLELNDLLDEHGQEMKELIDPAFLEGAQVDGKLYAVPTNKEVGQQAVLSFNNELVEKHNLDLSSVHSLADLEPLLAVIKEEESDVTPIATFDAYLPFDSILQEEMPFAFRLEGNTNEVINKYEEDITMETLKTMHDYYKKGYIRPDAATSTDSWPLETPNWFVRKELYQPYAELIWTRTAGYEIATRPLHEPYIFNNSVTGSMQAISATSKNPERAMMFLNLLNSDPYLRNLLDKGIEGVHYEELEDGTINDLPARVERYNMPSFAIGNQLILKLYEDDPQDKWEAFEAFNESAIPSPALGFYFDSNPVRTEIAAISNVTSEFSPALLKGAVDPEEYLPLFNDKLNEAGLQKVIDEMQRQFDEWQELNQ</sequence>
<evidence type="ECO:0000256" key="2">
    <source>
        <dbReference type="SAM" id="SignalP"/>
    </source>
</evidence>
<dbReference type="PANTHER" id="PTHR43649:SF17">
    <property type="entry name" value="ABC TRANSPORTER SOLUTE BINDING PROTEIN-SUGAR TRANSPORT"/>
    <property type="match status" value="1"/>
</dbReference>
<accession>A0A0M0KBT6</accession>
<dbReference type="Gene3D" id="3.40.190.10">
    <property type="entry name" value="Periplasmic binding protein-like II"/>
    <property type="match status" value="1"/>
</dbReference>
<dbReference type="PANTHER" id="PTHR43649">
    <property type="entry name" value="ARABINOSE-BINDING PROTEIN-RELATED"/>
    <property type="match status" value="1"/>
</dbReference>